<sequence>MRRQVKPYMRRRPVDADDLALVEEFIRARFPRWVPSPIEEILWVKRLGPHFGARVILFDRVPCLLIVGNGGSHPDEDRWTYRGLPSSFDTRPFFYHRMRAAWTRSDGSKAEALERHRGNLV</sequence>
<protein>
    <submittedName>
        <fullName evidence="1">Uncharacterized protein</fullName>
    </submittedName>
</protein>
<evidence type="ECO:0000313" key="1">
    <source>
        <dbReference type="EMBL" id="MEE7492219.1"/>
    </source>
</evidence>
<organism evidence="1 2">
    <name type="scientific">Methylobacterium oryzae</name>
    <dbReference type="NCBI Taxonomy" id="334852"/>
    <lineage>
        <taxon>Bacteria</taxon>
        <taxon>Pseudomonadati</taxon>
        <taxon>Pseudomonadota</taxon>
        <taxon>Alphaproteobacteria</taxon>
        <taxon>Hyphomicrobiales</taxon>
        <taxon>Methylobacteriaceae</taxon>
        <taxon>Methylobacterium</taxon>
    </lineage>
</organism>
<dbReference type="Proteomes" id="UP001355206">
    <property type="component" value="Unassembled WGS sequence"/>
</dbReference>
<name>A0ABU7TQW3_9HYPH</name>
<evidence type="ECO:0000313" key="2">
    <source>
        <dbReference type="Proteomes" id="UP001355206"/>
    </source>
</evidence>
<proteinExistence type="predicted"/>
<comment type="caution">
    <text evidence="1">The sequence shown here is derived from an EMBL/GenBank/DDBJ whole genome shotgun (WGS) entry which is preliminary data.</text>
</comment>
<accession>A0ABU7TQW3</accession>
<dbReference type="EMBL" id="MLCA01000009">
    <property type="protein sequence ID" value="MEE7492219.1"/>
    <property type="molecule type" value="Genomic_DNA"/>
</dbReference>
<gene>
    <name evidence="1" type="ORF">MOTC310_17745</name>
</gene>
<keyword evidence="2" id="KW-1185">Reference proteome</keyword>
<reference evidence="1 2" key="1">
    <citation type="journal article" date="2012" name="Genet. Mol. Biol.">
        <title>Analysis of 16S rRNA and mxaF genes revealing insights into Methylobacterium niche-specific plant association.</title>
        <authorList>
            <person name="Dourado M.N."/>
            <person name="Andreote F.D."/>
            <person name="Dini-Andreote F."/>
            <person name="Conti R."/>
            <person name="Araujo J.M."/>
            <person name="Araujo W.L."/>
        </authorList>
    </citation>
    <scope>NUCLEOTIDE SEQUENCE [LARGE SCALE GENOMIC DNA]</scope>
    <source>
        <strain evidence="1 2">TC3-10</strain>
    </source>
</reference>